<protein>
    <submittedName>
        <fullName evidence="1">Uncharacterized protein</fullName>
    </submittedName>
</protein>
<dbReference type="InterPro" id="IPR046606">
    <property type="entry name" value="DUF6665"/>
</dbReference>
<dbReference type="RefSeq" id="WP_057842920.1">
    <property type="nucleotide sequence ID" value="NZ_LLYA01000090.1"/>
</dbReference>
<accession>A0A0R3N7N1</accession>
<dbReference type="AlphaFoldDB" id="A0A0R3N7N1"/>
<dbReference type="EMBL" id="LLYA01000090">
    <property type="protein sequence ID" value="KRR28424.1"/>
    <property type="molecule type" value="Genomic_DNA"/>
</dbReference>
<gene>
    <name evidence="1" type="ORF">CQ13_20740</name>
</gene>
<evidence type="ECO:0000313" key="2">
    <source>
        <dbReference type="Proteomes" id="UP000052023"/>
    </source>
</evidence>
<sequence length="116" mass="12793">MSRDFRLDRTAVDVLNYEIAQDQAVALGRMGRALEAALARLREFDATHPRSGAPASAQQARRLLVTEAGHALWMFVVQREACGLRDSHPVMRDYNVPDEVQHCMGAVPATSMLSAT</sequence>
<keyword evidence="2" id="KW-1185">Reference proteome</keyword>
<comment type="caution">
    <text evidence="1">The sequence shown here is derived from an EMBL/GenBank/DDBJ whole genome shotgun (WGS) entry which is preliminary data.</text>
</comment>
<dbReference type="Proteomes" id="UP000052023">
    <property type="component" value="Unassembled WGS sequence"/>
</dbReference>
<dbReference type="OrthoDB" id="9814981at2"/>
<proteinExistence type="predicted"/>
<reference evidence="1 2" key="1">
    <citation type="submission" date="2014-03" db="EMBL/GenBank/DDBJ databases">
        <title>Bradyrhizobium valentinum sp. nov., isolated from effective nodules of Lupinus mariae-josephae, a lupine endemic of basic-lime soils in Eastern Spain.</title>
        <authorList>
            <person name="Duran D."/>
            <person name="Rey L."/>
            <person name="Navarro A."/>
            <person name="Busquets A."/>
            <person name="Imperial J."/>
            <person name="Ruiz-Argueso T."/>
        </authorList>
    </citation>
    <scope>NUCLEOTIDE SEQUENCE [LARGE SCALE GENOMIC DNA]</scope>
    <source>
        <strain evidence="1 2">Ro19</strain>
    </source>
</reference>
<name>A0A0R3N7N1_9BRAD</name>
<organism evidence="1 2">
    <name type="scientific">Bradyrhizobium retamae</name>
    <dbReference type="NCBI Taxonomy" id="1300035"/>
    <lineage>
        <taxon>Bacteria</taxon>
        <taxon>Pseudomonadati</taxon>
        <taxon>Pseudomonadota</taxon>
        <taxon>Alphaproteobacteria</taxon>
        <taxon>Hyphomicrobiales</taxon>
        <taxon>Nitrobacteraceae</taxon>
        <taxon>Bradyrhizobium</taxon>
    </lineage>
</organism>
<dbReference type="Pfam" id="PF20370">
    <property type="entry name" value="DUF6665"/>
    <property type="match status" value="1"/>
</dbReference>
<evidence type="ECO:0000313" key="1">
    <source>
        <dbReference type="EMBL" id="KRR28424.1"/>
    </source>
</evidence>